<proteinExistence type="predicted"/>
<comment type="caution">
    <text evidence="2">The sequence shown here is derived from an EMBL/GenBank/DDBJ whole genome shotgun (WGS) entry which is preliminary data.</text>
</comment>
<accession>A0A6A5BWW2</accession>
<dbReference type="VEuPathDB" id="AmoebaDB:FDP41_002823"/>
<dbReference type="GeneID" id="68110041"/>
<sequence length="81" mass="9912">MQESHNQKESTPDRPTTNEDDDQDNDDDEELELLTDEYYDRMYKENVYKYLKEREEFLKAKKQQPPTEDNYEPSEKKTKEN</sequence>
<keyword evidence="3" id="KW-1185">Reference proteome</keyword>
<feature type="compositionally biased region" description="Acidic residues" evidence="1">
    <location>
        <begin position="18"/>
        <end position="37"/>
    </location>
</feature>
<dbReference type="OrthoDB" id="10499780at2759"/>
<feature type="compositionally biased region" description="Basic and acidic residues" evidence="1">
    <location>
        <begin position="1"/>
        <end position="12"/>
    </location>
</feature>
<gene>
    <name evidence="2" type="ORF">FDP41_002823</name>
</gene>
<reference evidence="2 3" key="1">
    <citation type="journal article" date="2019" name="Sci. Rep.">
        <title>Nanopore sequencing improves the draft genome of the human pathogenic amoeba Naegleria fowleri.</title>
        <authorList>
            <person name="Liechti N."/>
            <person name="Schurch N."/>
            <person name="Bruggmann R."/>
            <person name="Wittwer M."/>
        </authorList>
    </citation>
    <scope>NUCLEOTIDE SEQUENCE [LARGE SCALE GENOMIC DNA]</scope>
    <source>
        <strain evidence="2 3">ATCC 30894</strain>
    </source>
</reference>
<dbReference type="AlphaFoldDB" id="A0A6A5BWW2"/>
<evidence type="ECO:0000313" key="2">
    <source>
        <dbReference type="EMBL" id="KAF0978308.1"/>
    </source>
</evidence>
<feature type="region of interest" description="Disordered" evidence="1">
    <location>
        <begin position="57"/>
        <end position="81"/>
    </location>
</feature>
<name>A0A6A5BWW2_NAEFO</name>
<evidence type="ECO:0000256" key="1">
    <source>
        <dbReference type="SAM" id="MobiDB-lite"/>
    </source>
</evidence>
<protein>
    <submittedName>
        <fullName evidence="2">Uncharacterized protein</fullName>
    </submittedName>
</protein>
<dbReference type="EMBL" id="VFQX01000030">
    <property type="protein sequence ID" value="KAF0978308.1"/>
    <property type="molecule type" value="Genomic_DNA"/>
</dbReference>
<feature type="region of interest" description="Disordered" evidence="1">
    <location>
        <begin position="1"/>
        <end position="37"/>
    </location>
</feature>
<organism evidence="2 3">
    <name type="scientific">Naegleria fowleri</name>
    <name type="common">Brain eating amoeba</name>
    <dbReference type="NCBI Taxonomy" id="5763"/>
    <lineage>
        <taxon>Eukaryota</taxon>
        <taxon>Discoba</taxon>
        <taxon>Heterolobosea</taxon>
        <taxon>Tetramitia</taxon>
        <taxon>Eutetramitia</taxon>
        <taxon>Vahlkampfiidae</taxon>
        <taxon>Naegleria</taxon>
    </lineage>
</organism>
<dbReference type="RefSeq" id="XP_044563021.1">
    <property type="nucleotide sequence ID" value="XM_044706060.1"/>
</dbReference>
<evidence type="ECO:0000313" key="3">
    <source>
        <dbReference type="Proteomes" id="UP000444721"/>
    </source>
</evidence>
<dbReference type="Proteomes" id="UP000444721">
    <property type="component" value="Unassembled WGS sequence"/>
</dbReference>